<reference evidence="1" key="1">
    <citation type="journal article" date="2014" name="Front. Microbiol.">
        <title>High frequency of phylogenetically diverse reductive dehalogenase-homologous genes in deep subseafloor sedimentary metagenomes.</title>
        <authorList>
            <person name="Kawai M."/>
            <person name="Futagami T."/>
            <person name="Toyoda A."/>
            <person name="Takaki Y."/>
            <person name="Nishi S."/>
            <person name="Hori S."/>
            <person name="Arai W."/>
            <person name="Tsubouchi T."/>
            <person name="Morono Y."/>
            <person name="Uchiyama I."/>
            <person name="Ito T."/>
            <person name="Fujiyama A."/>
            <person name="Inagaki F."/>
            <person name="Takami H."/>
        </authorList>
    </citation>
    <scope>NUCLEOTIDE SEQUENCE</scope>
    <source>
        <strain evidence="1">Expedition CK06-06</strain>
    </source>
</reference>
<organism evidence="1">
    <name type="scientific">marine sediment metagenome</name>
    <dbReference type="NCBI Taxonomy" id="412755"/>
    <lineage>
        <taxon>unclassified sequences</taxon>
        <taxon>metagenomes</taxon>
        <taxon>ecological metagenomes</taxon>
    </lineage>
</organism>
<gene>
    <name evidence="1" type="ORF">S01H1_04249</name>
</gene>
<dbReference type="AlphaFoldDB" id="X0U4L1"/>
<protein>
    <submittedName>
        <fullName evidence="1">Uncharacterized protein</fullName>
    </submittedName>
</protein>
<evidence type="ECO:0000313" key="1">
    <source>
        <dbReference type="EMBL" id="GAF83420.1"/>
    </source>
</evidence>
<proteinExistence type="predicted"/>
<dbReference type="EMBL" id="BARS01002254">
    <property type="protein sequence ID" value="GAF83420.1"/>
    <property type="molecule type" value="Genomic_DNA"/>
</dbReference>
<name>X0U4L1_9ZZZZ</name>
<accession>X0U4L1</accession>
<sequence>MKVTKRAEVADVLRDHSFAHNTITNLLVEIGGCGYTQRIEAPLDLGDAKALAQRWKIVANGWCRLSDDRDDILLLTIAYSVADTAQTKRRQGQAQKATVHVVDDDFGAQNFYQRPEGSKSLTIGLILMELAEPYPYSGDARFRNLAPDSIQKLLVSQARLVGADNSVYGCLASTQGRLPCARKKEVDPGVSI</sequence>
<comment type="caution">
    <text evidence="1">The sequence shown here is derived from an EMBL/GenBank/DDBJ whole genome shotgun (WGS) entry which is preliminary data.</text>
</comment>